<dbReference type="GO" id="GO:0005576">
    <property type="term" value="C:extracellular region"/>
    <property type="evidence" value="ECO:0007669"/>
    <property type="project" value="InterPro"/>
</dbReference>
<dbReference type="SUPFAM" id="SSF57625">
    <property type="entry name" value="Invertebrate chitin-binding proteins"/>
    <property type="match status" value="1"/>
</dbReference>
<proteinExistence type="evidence at transcript level"/>
<reference evidence="11" key="1">
    <citation type="submission" date="2017-10" db="EMBL/GenBank/DDBJ databases">
        <title>Characterization of Chitinase-3.</title>
        <authorList>
            <person name="Lee J."/>
            <person name="Lee S."/>
            <person name="Thanthrige T.P."/>
        </authorList>
    </citation>
    <scope>NUCLEOTIDE SEQUENCE</scope>
</reference>
<dbReference type="PROSITE" id="PS51910">
    <property type="entry name" value="GH18_2"/>
    <property type="match status" value="1"/>
</dbReference>
<dbReference type="InterPro" id="IPR001579">
    <property type="entry name" value="Glyco_hydro_18_chit_AS"/>
</dbReference>
<dbReference type="Pfam" id="PF01607">
    <property type="entry name" value="CBM_14"/>
    <property type="match status" value="1"/>
</dbReference>
<evidence type="ECO:0000256" key="1">
    <source>
        <dbReference type="ARBA" id="ARBA00009121"/>
    </source>
</evidence>
<dbReference type="InterPro" id="IPR002557">
    <property type="entry name" value="Chitin-bd_dom"/>
</dbReference>
<evidence type="ECO:0000256" key="3">
    <source>
        <dbReference type="ARBA" id="ARBA00022729"/>
    </source>
</evidence>
<accession>A0A5K7QSJ6</accession>
<evidence type="ECO:0000256" key="5">
    <source>
        <dbReference type="ARBA" id="ARBA00023157"/>
    </source>
</evidence>
<dbReference type="InterPro" id="IPR036508">
    <property type="entry name" value="Chitin-bd_dom_sf"/>
</dbReference>
<dbReference type="PROSITE" id="PS50940">
    <property type="entry name" value="CHIT_BIND_II"/>
    <property type="match status" value="1"/>
</dbReference>
<keyword evidence="3" id="KW-0732">Signal</keyword>
<evidence type="ECO:0000313" key="11">
    <source>
        <dbReference type="EMBL" id="AZQ25750.1"/>
    </source>
</evidence>
<dbReference type="SUPFAM" id="SSF54556">
    <property type="entry name" value="Chitinase insertion domain"/>
    <property type="match status" value="1"/>
</dbReference>
<dbReference type="GO" id="GO:0008061">
    <property type="term" value="F:chitin binding"/>
    <property type="evidence" value="ECO:0007669"/>
    <property type="project" value="UniProtKB-KW"/>
</dbReference>
<dbReference type="FunFam" id="3.20.20.80:FF:000007">
    <property type="entry name" value="Acidic mammalian chitinase"/>
    <property type="match status" value="1"/>
</dbReference>
<feature type="compositionally biased region" description="Low complexity" evidence="8">
    <location>
        <begin position="453"/>
        <end position="481"/>
    </location>
</feature>
<evidence type="ECO:0000256" key="4">
    <source>
        <dbReference type="ARBA" id="ARBA00022801"/>
    </source>
</evidence>
<dbReference type="InterPro" id="IPR011583">
    <property type="entry name" value="Chitinase_II/V-like_cat"/>
</dbReference>
<dbReference type="InterPro" id="IPR029070">
    <property type="entry name" value="Chitinase_insertion_sf"/>
</dbReference>
<dbReference type="GO" id="GO:0004568">
    <property type="term" value="F:chitinase activity"/>
    <property type="evidence" value="ECO:0007669"/>
    <property type="project" value="UniProtKB-ARBA"/>
</dbReference>
<dbReference type="SMART" id="SM00636">
    <property type="entry name" value="Glyco_18"/>
    <property type="match status" value="1"/>
</dbReference>
<feature type="domain" description="Chitin-binding type-2" evidence="9">
    <location>
        <begin position="486"/>
        <end position="543"/>
    </location>
</feature>
<dbReference type="PANTHER" id="PTHR11177">
    <property type="entry name" value="CHITINASE"/>
    <property type="match status" value="1"/>
</dbReference>
<keyword evidence="2" id="KW-0147">Chitin-binding</keyword>
<keyword evidence="4 7" id="KW-0378">Hydrolase</keyword>
<dbReference type="PROSITE" id="PS01095">
    <property type="entry name" value="GH18_1"/>
    <property type="match status" value="1"/>
</dbReference>
<sequence length="544" mass="58702">MTCDRVVCYYTNWAQYRPEGQKFFPEDVDATMCTHINYAFAKLAGNNLAPYEWNDDSTDWSKGMYERLHDHAKKQNPNVKILLSVGGWNMGSATFTAMVKTAANRQEFATSSVQYLRSRKFDGLDLDWEYPGNRGSPPEDKQKYVELLKTLVNVYEEDAQTTGRPRLLLTAAVPAGKGNIDAGFDIPVISKYFDFINIMTYDLHGSWDKTTGHNSPLYADSSDKGENRYLNVAWAAEYWAKNGAPRDKLVIGLATYGRTFTLVSPGDSGLGAPARGAGTAGKYTREAGFLSYYEICQLIKSGADVHYIEDQKVPYLVSGNQWVGYDDVSSLQTKVKFMKDQGYGGVMVWALDLDDFTGSCGEGTYPLLTAVNGQCAADGGRTPQPTVKPPQGSTTDASTSSSTSTSTSSSTSTSTSTPTSTSTSTTTGASTSAATGASTCGGSTAVTHSTDESTTTPSTTTPSTTAPTTTTPSTATPSTTTEQDLKNFCQGRPDGLYADPTSFHRYIQCSSGVTYIRPCGQGTVFNPLTKVCDWPHNVPGAEDK</sequence>
<evidence type="ECO:0000256" key="8">
    <source>
        <dbReference type="SAM" id="MobiDB-lite"/>
    </source>
</evidence>
<dbReference type="SUPFAM" id="SSF51445">
    <property type="entry name" value="(Trans)glycosidases"/>
    <property type="match status" value="1"/>
</dbReference>
<dbReference type="InterPro" id="IPR050314">
    <property type="entry name" value="Glycosyl_Hydrlase_18"/>
</dbReference>
<protein>
    <submittedName>
        <fullName evidence="11">Chitinase-3</fullName>
    </submittedName>
</protein>
<name>A0A5K7QSJ6_HALDI</name>
<evidence type="ECO:0000256" key="2">
    <source>
        <dbReference type="ARBA" id="ARBA00022669"/>
    </source>
</evidence>
<evidence type="ECO:0000256" key="7">
    <source>
        <dbReference type="RuleBase" id="RU000489"/>
    </source>
</evidence>
<feature type="domain" description="GH18" evidence="10">
    <location>
        <begin position="4"/>
        <end position="378"/>
    </location>
</feature>
<dbReference type="Gene3D" id="3.20.20.80">
    <property type="entry name" value="Glycosidases"/>
    <property type="match status" value="2"/>
</dbReference>
<feature type="compositionally biased region" description="Low complexity" evidence="8">
    <location>
        <begin position="392"/>
        <end position="445"/>
    </location>
</feature>
<dbReference type="AlphaFoldDB" id="A0A5K7QSJ6"/>
<dbReference type="SMART" id="SM00494">
    <property type="entry name" value="ChtBD2"/>
    <property type="match status" value="1"/>
</dbReference>
<dbReference type="FunFam" id="3.10.50.10:FF:000001">
    <property type="entry name" value="Chitinase 3-like 1"/>
    <property type="match status" value="1"/>
</dbReference>
<evidence type="ECO:0000256" key="6">
    <source>
        <dbReference type="ARBA" id="ARBA00023295"/>
    </source>
</evidence>
<dbReference type="InterPro" id="IPR001223">
    <property type="entry name" value="Glyco_hydro18_cat"/>
</dbReference>
<dbReference type="Pfam" id="PF00704">
    <property type="entry name" value="Glyco_hydro_18"/>
    <property type="match status" value="1"/>
</dbReference>
<dbReference type="InterPro" id="IPR017853">
    <property type="entry name" value="GH"/>
</dbReference>
<dbReference type="PANTHER" id="PTHR11177:SF317">
    <property type="entry name" value="CHITINASE 12-RELATED"/>
    <property type="match status" value="1"/>
</dbReference>
<dbReference type="CDD" id="cd02872">
    <property type="entry name" value="GH18_chitolectin_chitotriosidase"/>
    <property type="match status" value="1"/>
</dbReference>
<dbReference type="Gene3D" id="3.10.50.10">
    <property type="match status" value="1"/>
</dbReference>
<organism evidence="11">
    <name type="scientific">Haliotis discus discus</name>
    <name type="common">disc abalone</name>
    <dbReference type="NCBI Taxonomy" id="91233"/>
    <lineage>
        <taxon>Eukaryota</taxon>
        <taxon>Metazoa</taxon>
        <taxon>Spiralia</taxon>
        <taxon>Lophotrochozoa</taxon>
        <taxon>Mollusca</taxon>
        <taxon>Gastropoda</taxon>
        <taxon>Vetigastropoda</taxon>
        <taxon>Lepetellida</taxon>
        <taxon>Haliotoidea</taxon>
        <taxon>Haliotidae</taxon>
        <taxon>Haliotis</taxon>
    </lineage>
</organism>
<evidence type="ECO:0000259" key="9">
    <source>
        <dbReference type="PROSITE" id="PS50940"/>
    </source>
</evidence>
<keyword evidence="5" id="KW-1015">Disulfide bond</keyword>
<evidence type="ECO:0000259" key="10">
    <source>
        <dbReference type="PROSITE" id="PS51910"/>
    </source>
</evidence>
<feature type="region of interest" description="Disordered" evidence="8">
    <location>
        <begin position="379"/>
        <end position="487"/>
    </location>
</feature>
<keyword evidence="6 7" id="KW-0326">Glycosidase</keyword>
<dbReference type="EMBL" id="MG242461">
    <property type="protein sequence ID" value="AZQ25750.1"/>
    <property type="molecule type" value="mRNA"/>
</dbReference>
<dbReference type="GO" id="GO:0006032">
    <property type="term" value="P:chitin catabolic process"/>
    <property type="evidence" value="ECO:0007669"/>
    <property type="project" value="UniProtKB-ARBA"/>
</dbReference>
<dbReference type="GO" id="GO:0005975">
    <property type="term" value="P:carbohydrate metabolic process"/>
    <property type="evidence" value="ECO:0007669"/>
    <property type="project" value="InterPro"/>
</dbReference>
<comment type="similarity">
    <text evidence="1">Belongs to the glycosyl hydrolase 18 family. Chitinase class II subfamily.</text>
</comment>